<accession>A0ABT4VRT9</accession>
<proteinExistence type="predicted"/>
<sequence>MHNHGPLHSGIAKDMLASFRAGCPDESLSSRYPETALAHGAKGDFDCKTIQAAPFPPNE</sequence>
<organism evidence="1 2">
    <name type="scientific">Hoeflea poritis</name>
    <dbReference type="NCBI Taxonomy" id="2993659"/>
    <lineage>
        <taxon>Bacteria</taxon>
        <taxon>Pseudomonadati</taxon>
        <taxon>Pseudomonadota</taxon>
        <taxon>Alphaproteobacteria</taxon>
        <taxon>Hyphomicrobiales</taxon>
        <taxon>Rhizobiaceae</taxon>
        <taxon>Hoeflea</taxon>
    </lineage>
</organism>
<comment type="caution">
    <text evidence="1">The sequence shown here is derived from an EMBL/GenBank/DDBJ whole genome shotgun (WGS) entry which is preliminary data.</text>
</comment>
<dbReference type="Proteomes" id="UP001148313">
    <property type="component" value="Unassembled WGS sequence"/>
</dbReference>
<dbReference type="RefSeq" id="WP_271091235.1">
    <property type="nucleotide sequence ID" value="NZ_JAPJZH010000012.1"/>
</dbReference>
<evidence type="ECO:0000313" key="1">
    <source>
        <dbReference type="EMBL" id="MDA4847414.1"/>
    </source>
</evidence>
<protein>
    <submittedName>
        <fullName evidence="1">Uncharacterized protein</fullName>
    </submittedName>
</protein>
<name>A0ABT4VRT9_9HYPH</name>
<keyword evidence="2" id="KW-1185">Reference proteome</keyword>
<reference evidence="1" key="1">
    <citation type="submission" date="2022-11" db="EMBL/GenBank/DDBJ databases">
        <title>Hoeflea poritis sp. nov., isolated from scleractinian coral Porites lutea.</title>
        <authorList>
            <person name="Zhang G."/>
            <person name="Wei Q."/>
            <person name="Cai L."/>
        </authorList>
    </citation>
    <scope>NUCLEOTIDE SEQUENCE</scope>
    <source>
        <strain evidence="1">E7-10</strain>
    </source>
</reference>
<dbReference type="EMBL" id="JAPJZH010000012">
    <property type="protein sequence ID" value="MDA4847414.1"/>
    <property type="molecule type" value="Genomic_DNA"/>
</dbReference>
<evidence type="ECO:0000313" key="2">
    <source>
        <dbReference type="Proteomes" id="UP001148313"/>
    </source>
</evidence>
<gene>
    <name evidence="1" type="ORF">OOZ53_18780</name>
</gene>